<evidence type="ECO:0000256" key="4">
    <source>
        <dbReference type="ARBA" id="ARBA00022737"/>
    </source>
</evidence>
<dbReference type="InterPro" id="IPR000210">
    <property type="entry name" value="BTB/POZ_dom"/>
</dbReference>
<feature type="domain" description="BTB" evidence="7">
    <location>
        <begin position="37"/>
        <end position="102"/>
    </location>
</feature>
<dbReference type="SUPFAM" id="SSF54695">
    <property type="entry name" value="POZ domain"/>
    <property type="match status" value="1"/>
</dbReference>
<protein>
    <recommendedName>
        <fullName evidence="7">BTB domain-containing protein</fullName>
    </recommendedName>
</protein>
<evidence type="ECO:0000313" key="9">
    <source>
        <dbReference type="Proteomes" id="UP001558652"/>
    </source>
</evidence>
<dbReference type="Gene3D" id="3.30.710.10">
    <property type="entry name" value="Potassium Channel Kv1.1, Chain A"/>
    <property type="match status" value="1"/>
</dbReference>
<evidence type="ECO:0000256" key="6">
    <source>
        <dbReference type="SAM" id="MobiDB-lite"/>
    </source>
</evidence>
<evidence type="ECO:0000256" key="3">
    <source>
        <dbReference type="ARBA" id="ARBA00022723"/>
    </source>
</evidence>
<evidence type="ECO:0000256" key="5">
    <source>
        <dbReference type="ARBA" id="ARBA00023242"/>
    </source>
</evidence>
<feature type="compositionally biased region" description="Polar residues" evidence="6">
    <location>
        <begin position="228"/>
        <end position="262"/>
    </location>
</feature>
<gene>
    <name evidence="8" type="ORF">AAG570_001279</name>
</gene>
<dbReference type="SMART" id="SM00225">
    <property type="entry name" value="BTB"/>
    <property type="match status" value="1"/>
</dbReference>
<evidence type="ECO:0000259" key="7">
    <source>
        <dbReference type="PROSITE" id="PS50097"/>
    </source>
</evidence>
<dbReference type="EMBL" id="JBFDAA010000010">
    <property type="protein sequence ID" value="KAL1124655.1"/>
    <property type="molecule type" value="Genomic_DNA"/>
</dbReference>
<dbReference type="InterPro" id="IPR051095">
    <property type="entry name" value="Dros_DevTransReg"/>
</dbReference>
<comment type="caution">
    <text evidence="8">The sequence shown here is derived from an EMBL/GenBank/DDBJ whole genome shotgun (WGS) entry which is preliminary data.</text>
</comment>
<dbReference type="InterPro" id="IPR011333">
    <property type="entry name" value="SKP1/BTB/POZ_sf"/>
</dbReference>
<name>A0ABD0YBG2_9HEMI</name>
<dbReference type="PANTHER" id="PTHR23110">
    <property type="entry name" value="BTB DOMAIN TRANSCRIPTION FACTOR"/>
    <property type="match status" value="1"/>
</dbReference>
<feature type="compositionally biased region" description="Low complexity" evidence="6">
    <location>
        <begin position="206"/>
        <end position="217"/>
    </location>
</feature>
<keyword evidence="2" id="KW-0217">Developmental protein</keyword>
<evidence type="ECO:0000313" key="8">
    <source>
        <dbReference type="EMBL" id="KAL1124655.1"/>
    </source>
</evidence>
<reference evidence="8 9" key="1">
    <citation type="submission" date="2024-07" db="EMBL/GenBank/DDBJ databases">
        <title>Chromosome-level genome assembly of the water stick insect Ranatra chinensis (Heteroptera: Nepidae).</title>
        <authorList>
            <person name="Liu X."/>
        </authorList>
    </citation>
    <scope>NUCLEOTIDE SEQUENCE [LARGE SCALE GENOMIC DNA]</scope>
    <source>
        <strain evidence="8">Cailab_2021Rc</strain>
        <tissue evidence="8">Muscle</tissue>
    </source>
</reference>
<organism evidence="8 9">
    <name type="scientific">Ranatra chinensis</name>
    <dbReference type="NCBI Taxonomy" id="642074"/>
    <lineage>
        <taxon>Eukaryota</taxon>
        <taxon>Metazoa</taxon>
        <taxon>Ecdysozoa</taxon>
        <taxon>Arthropoda</taxon>
        <taxon>Hexapoda</taxon>
        <taxon>Insecta</taxon>
        <taxon>Pterygota</taxon>
        <taxon>Neoptera</taxon>
        <taxon>Paraneoptera</taxon>
        <taxon>Hemiptera</taxon>
        <taxon>Heteroptera</taxon>
        <taxon>Panheteroptera</taxon>
        <taxon>Nepomorpha</taxon>
        <taxon>Nepidae</taxon>
        <taxon>Ranatrinae</taxon>
        <taxon>Ranatra</taxon>
    </lineage>
</organism>
<keyword evidence="3" id="KW-0479">Metal-binding</keyword>
<dbReference type="Pfam" id="PF00651">
    <property type="entry name" value="BTB"/>
    <property type="match status" value="1"/>
</dbReference>
<dbReference type="GO" id="GO:0046872">
    <property type="term" value="F:metal ion binding"/>
    <property type="evidence" value="ECO:0007669"/>
    <property type="project" value="UniProtKB-KW"/>
</dbReference>
<feature type="region of interest" description="Disordered" evidence="6">
    <location>
        <begin position="311"/>
        <end position="335"/>
    </location>
</feature>
<accession>A0ABD0YBG2</accession>
<proteinExistence type="predicted"/>
<feature type="compositionally biased region" description="Polar residues" evidence="6">
    <location>
        <begin position="321"/>
        <end position="335"/>
    </location>
</feature>
<dbReference type="GO" id="GO:0030707">
    <property type="term" value="P:follicle cell of egg chamber development"/>
    <property type="evidence" value="ECO:0007669"/>
    <property type="project" value="UniProtKB-ARBA"/>
</dbReference>
<feature type="compositionally biased region" description="Low complexity" evidence="6">
    <location>
        <begin position="185"/>
        <end position="196"/>
    </location>
</feature>
<dbReference type="AlphaFoldDB" id="A0ABD0YBG2"/>
<dbReference type="Proteomes" id="UP001558652">
    <property type="component" value="Unassembled WGS sequence"/>
</dbReference>
<comment type="subcellular location">
    <subcellularLocation>
        <location evidence="1">Nucleus</location>
    </subcellularLocation>
</comment>
<dbReference type="CDD" id="cd18315">
    <property type="entry name" value="BTB_POZ_BAB-like"/>
    <property type="match status" value="1"/>
</dbReference>
<dbReference type="GO" id="GO:0006357">
    <property type="term" value="P:regulation of transcription by RNA polymerase II"/>
    <property type="evidence" value="ECO:0007669"/>
    <property type="project" value="UniProtKB-ARBA"/>
</dbReference>
<evidence type="ECO:0000256" key="1">
    <source>
        <dbReference type="ARBA" id="ARBA00004123"/>
    </source>
</evidence>
<dbReference type="GO" id="GO:0048813">
    <property type="term" value="P:dendrite morphogenesis"/>
    <property type="evidence" value="ECO:0007669"/>
    <property type="project" value="UniProtKB-ARBA"/>
</dbReference>
<dbReference type="PROSITE" id="PS50097">
    <property type="entry name" value="BTB"/>
    <property type="match status" value="1"/>
</dbReference>
<dbReference type="GO" id="GO:0061061">
    <property type="term" value="P:muscle structure development"/>
    <property type="evidence" value="ECO:0007669"/>
    <property type="project" value="UniProtKB-ARBA"/>
</dbReference>
<keyword evidence="5" id="KW-0539">Nucleus</keyword>
<keyword evidence="4" id="KW-0677">Repeat</keyword>
<feature type="region of interest" description="Disordered" evidence="6">
    <location>
        <begin position="154"/>
        <end position="268"/>
    </location>
</feature>
<dbReference type="GO" id="GO:0005634">
    <property type="term" value="C:nucleus"/>
    <property type="evidence" value="ECO:0007669"/>
    <property type="project" value="UniProtKB-SubCell"/>
</dbReference>
<dbReference type="GO" id="GO:0007423">
    <property type="term" value="P:sensory organ development"/>
    <property type="evidence" value="ECO:0007669"/>
    <property type="project" value="UniProtKB-ARBA"/>
</dbReference>
<dbReference type="FunFam" id="3.30.710.10:FF:000118">
    <property type="entry name" value="Abrupt, isoform B"/>
    <property type="match status" value="1"/>
</dbReference>
<evidence type="ECO:0000256" key="2">
    <source>
        <dbReference type="ARBA" id="ARBA00022473"/>
    </source>
</evidence>
<sequence length="335" mass="36253">MMGGIGGPEQQYSLRWNDFHASILSSFRHLRDQEDFVDVTLACDGCSFTAHKVVLSACSPYFRTLLKANPCQHPIVILRDVREQDMEALLRFMYNGEVHIGQEQLSDFLKTAQTLQVRGLADVPTKEQQKLLSFFFLLQASGAGWGNEGIVSSPRVDGGGLSPPPSKRSRSNELQHSTTPVNRFSPSPASSANTSTLPQDLPGTRESLLSQALEASSHNSIPPPVNMKGNSDSSVHAHSTGEESNSSDTGLSERGLSSSGNGHHTMADLVHPKTEPADYTPEHHPHNNSMVMDPSRTPNFPAALLGLQGRLPGLLPGPSGMHNNSQDNSFGELQT</sequence>
<dbReference type="PANTHER" id="PTHR23110:SF98">
    <property type="entry name" value="PRE-LOLA-G, ISOFORM C-RELATED"/>
    <property type="match status" value="1"/>
</dbReference>
<feature type="compositionally biased region" description="Polar residues" evidence="6">
    <location>
        <begin position="172"/>
        <end position="184"/>
    </location>
</feature>
<keyword evidence="9" id="KW-1185">Reference proteome</keyword>